<sequence length="103" mass="11514">MPNKNTRGGAWTPQEITAVWQKGTAVPGQDPNRYRKDACGAWMEYSKHGDTTDGGYGWEIDHIKPVAKGGTDDLSNLQPLQWQNNRGKGDDWPNWNCAIRAKS</sequence>
<proteinExistence type="predicted"/>
<keyword evidence="2" id="KW-0540">Nuclease</keyword>
<protein>
    <submittedName>
        <fullName evidence="2">HNH endonuclease</fullName>
    </submittedName>
</protein>
<comment type="caution">
    <text evidence="2">The sequence shown here is derived from an EMBL/GenBank/DDBJ whole genome shotgun (WGS) entry which is preliminary data.</text>
</comment>
<organism evidence="2 3">
    <name type="scientific">Azonexus fungiphilus</name>
    <dbReference type="NCBI Taxonomy" id="146940"/>
    <lineage>
        <taxon>Bacteria</taxon>
        <taxon>Pseudomonadati</taxon>
        <taxon>Pseudomonadota</taxon>
        <taxon>Betaproteobacteria</taxon>
        <taxon>Rhodocyclales</taxon>
        <taxon>Azonexaceae</taxon>
        <taxon>Azonexus</taxon>
    </lineage>
</organism>
<dbReference type="Pfam" id="PF01844">
    <property type="entry name" value="HNH"/>
    <property type="match status" value="1"/>
</dbReference>
<dbReference type="GO" id="GO:0004519">
    <property type="term" value="F:endonuclease activity"/>
    <property type="evidence" value="ECO:0007669"/>
    <property type="project" value="UniProtKB-KW"/>
</dbReference>
<dbReference type="GO" id="GO:0008270">
    <property type="term" value="F:zinc ion binding"/>
    <property type="evidence" value="ECO:0007669"/>
    <property type="project" value="InterPro"/>
</dbReference>
<dbReference type="InterPro" id="IPR002711">
    <property type="entry name" value="HNH"/>
</dbReference>
<reference evidence="2 3" key="1">
    <citation type="submission" date="2018-10" db="EMBL/GenBank/DDBJ databases">
        <title>Genomic Encyclopedia of Type Strains, Phase IV (KMG-IV): sequencing the most valuable type-strain genomes for metagenomic binning, comparative biology and taxonomic classification.</title>
        <authorList>
            <person name="Goeker M."/>
        </authorList>
    </citation>
    <scope>NUCLEOTIDE SEQUENCE [LARGE SCALE GENOMIC DNA]</scope>
    <source>
        <strain evidence="2 3">DSM 23841</strain>
    </source>
</reference>
<dbReference type="SMART" id="SM00507">
    <property type="entry name" value="HNHc"/>
    <property type="match status" value="1"/>
</dbReference>
<name>A0A495VMV6_9RHOO</name>
<feature type="domain" description="HNH nuclease" evidence="1">
    <location>
        <begin position="33"/>
        <end position="86"/>
    </location>
</feature>
<accession>A0A495VMV6</accession>
<dbReference type="Proteomes" id="UP000270626">
    <property type="component" value="Unassembled WGS sequence"/>
</dbReference>
<dbReference type="Gene3D" id="1.10.30.50">
    <property type="match status" value="1"/>
</dbReference>
<keyword evidence="3" id="KW-1185">Reference proteome</keyword>
<dbReference type="PANTHER" id="PTHR33427:SF2">
    <property type="entry name" value="TRICHOHYALIN"/>
    <property type="match status" value="1"/>
</dbReference>
<dbReference type="GO" id="GO:0003676">
    <property type="term" value="F:nucleic acid binding"/>
    <property type="evidence" value="ECO:0007669"/>
    <property type="project" value="InterPro"/>
</dbReference>
<keyword evidence="2" id="KW-0378">Hydrolase</keyword>
<evidence type="ECO:0000313" key="3">
    <source>
        <dbReference type="Proteomes" id="UP000270626"/>
    </source>
</evidence>
<dbReference type="RefSeq" id="WP_121458949.1">
    <property type="nucleotide sequence ID" value="NZ_RBXP01000017.1"/>
</dbReference>
<dbReference type="CDD" id="cd00085">
    <property type="entry name" value="HNHc"/>
    <property type="match status" value="1"/>
</dbReference>
<dbReference type="InterPro" id="IPR003615">
    <property type="entry name" value="HNH_nuc"/>
</dbReference>
<dbReference type="EMBL" id="RBXP01000017">
    <property type="protein sequence ID" value="RKT50721.1"/>
    <property type="molecule type" value="Genomic_DNA"/>
</dbReference>
<dbReference type="AlphaFoldDB" id="A0A495VMV6"/>
<evidence type="ECO:0000259" key="1">
    <source>
        <dbReference type="SMART" id="SM00507"/>
    </source>
</evidence>
<evidence type="ECO:0000313" key="2">
    <source>
        <dbReference type="EMBL" id="RKT50721.1"/>
    </source>
</evidence>
<gene>
    <name evidence="2" type="ORF">DFR40_2647</name>
</gene>
<keyword evidence="2" id="KW-0255">Endonuclease</keyword>
<dbReference type="OrthoDB" id="9802901at2"/>
<dbReference type="PANTHER" id="PTHR33427">
    <property type="entry name" value="HNH ENDONUCLEASE"/>
    <property type="match status" value="1"/>
</dbReference>